<dbReference type="Gene3D" id="1.10.10.10">
    <property type="entry name" value="Winged helix-like DNA-binding domain superfamily/Winged helix DNA-binding domain"/>
    <property type="match status" value="1"/>
</dbReference>
<sequence length="216" mass="24096">MNNLGKIKILPVREHVAGVLRKAILIGELQEGQEITLKDIASQVGVSSMPVREAFQMLALEGLIKLRPNKGAVVLEINEKTIRDHYETRALLEGEAAALASKNSVDISEIEGIQELAEEALAANNYNEYNKHNQAFHVAIWAAADNAKIANILASLWNGMSMGPRITKEDYAILSNKEHRKIATAIKKHDADQARDAMHKHITRSMEDILKRYNNR</sequence>
<dbReference type="PANTHER" id="PTHR43537">
    <property type="entry name" value="TRANSCRIPTIONAL REGULATOR, GNTR FAMILY"/>
    <property type="match status" value="1"/>
</dbReference>
<dbReference type="SUPFAM" id="SSF46785">
    <property type="entry name" value="Winged helix' DNA-binding domain"/>
    <property type="match status" value="1"/>
</dbReference>
<dbReference type="PANTHER" id="PTHR43537:SF45">
    <property type="entry name" value="GNTR FAMILY REGULATORY PROTEIN"/>
    <property type="match status" value="1"/>
</dbReference>
<dbReference type="Pfam" id="PF07729">
    <property type="entry name" value="FCD"/>
    <property type="match status" value="1"/>
</dbReference>
<dbReference type="Gene3D" id="1.20.120.530">
    <property type="entry name" value="GntR ligand-binding domain-like"/>
    <property type="match status" value="1"/>
</dbReference>
<evidence type="ECO:0000256" key="1">
    <source>
        <dbReference type="ARBA" id="ARBA00023015"/>
    </source>
</evidence>
<dbReference type="InterPro" id="IPR000524">
    <property type="entry name" value="Tscrpt_reg_HTH_GntR"/>
</dbReference>
<name>A0A644UHI5_9ZZZZ</name>
<dbReference type="PROSITE" id="PS50949">
    <property type="entry name" value="HTH_GNTR"/>
    <property type="match status" value="1"/>
</dbReference>
<gene>
    <name evidence="5" type="primary">gntR_3</name>
    <name evidence="5" type="ORF">SDC9_24327</name>
</gene>
<keyword evidence="1" id="KW-0805">Transcription regulation</keyword>
<dbReference type="AlphaFoldDB" id="A0A644UHI5"/>
<keyword evidence="3" id="KW-0804">Transcription</keyword>
<dbReference type="Pfam" id="PF00392">
    <property type="entry name" value="GntR"/>
    <property type="match status" value="1"/>
</dbReference>
<protein>
    <submittedName>
        <fullName evidence="5">Putative D-xylose utilization operon transcriptional repressor</fullName>
    </submittedName>
</protein>
<proteinExistence type="predicted"/>
<dbReference type="GO" id="GO:0003677">
    <property type="term" value="F:DNA binding"/>
    <property type="evidence" value="ECO:0007669"/>
    <property type="project" value="UniProtKB-KW"/>
</dbReference>
<accession>A0A644UHI5</accession>
<evidence type="ECO:0000256" key="3">
    <source>
        <dbReference type="ARBA" id="ARBA00023163"/>
    </source>
</evidence>
<keyword evidence="2" id="KW-0238">DNA-binding</keyword>
<reference evidence="5" key="1">
    <citation type="submission" date="2019-08" db="EMBL/GenBank/DDBJ databases">
        <authorList>
            <person name="Kucharzyk K."/>
            <person name="Murdoch R.W."/>
            <person name="Higgins S."/>
            <person name="Loffler F."/>
        </authorList>
    </citation>
    <scope>NUCLEOTIDE SEQUENCE</scope>
</reference>
<evidence type="ECO:0000259" key="4">
    <source>
        <dbReference type="PROSITE" id="PS50949"/>
    </source>
</evidence>
<dbReference type="InterPro" id="IPR008920">
    <property type="entry name" value="TF_FadR/GntR_C"/>
</dbReference>
<comment type="caution">
    <text evidence="5">The sequence shown here is derived from an EMBL/GenBank/DDBJ whole genome shotgun (WGS) entry which is preliminary data.</text>
</comment>
<dbReference type="SUPFAM" id="SSF48008">
    <property type="entry name" value="GntR ligand-binding domain-like"/>
    <property type="match status" value="1"/>
</dbReference>
<evidence type="ECO:0000256" key="2">
    <source>
        <dbReference type="ARBA" id="ARBA00023125"/>
    </source>
</evidence>
<dbReference type="SMART" id="SM00895">
    <property type="entry name" value="FCD"/>
    <property type="match status" value="1"/>
</dbReference>
<dbReference type="SMART" id="SM00345">
    <property type="entry name" value="HTH_GNTR"/>
    <property type="match status" value="1"/>
</dbReference>
<dbReference type="InterPro" id="IPR011711">
    <property type="entry name" value="GntR_C"/>
</dbReference>
<organism evidence="5">
    <name type="scientific">bioreactor metagenome</name>
    <dbReference type="NCBI Taxonomy" id="1076179"/>
    <lineage>
        <taxon>unclassified sequences</taxon>
        <taxon>metagenomes</taxon>
        <taxon>ecological metagenomes</taxon>
    </lineage>
</organism>
<dbReference type="GO" id="GO:0003700">
    <property type="term" value="F:DNA-binding transcription factor activity"/>
    <property type="evidence" value="ECO:0007669"/>
    <property type="project" value="InterPro"/>
</dbReference>
<dbReference type="CDD" id="cd07377">
    <property type="entry name" value="WHTH_GntR"/>
    <property type="match status" value="1"/>
</dbReference>
<feature type="domain" description="HTH gntR-type" evidence="4">
    <location>
        <begin position="10"/>
        <end position="77"/>
    </location>
</feature>
<evidence type="ECO:0000313" key="5">
    <source>
        <dbReference type="EMBL" id="MPL78458.1"/>
    </source>
</evidence>
<dbReference type="EMBL" id="VSSQ01000116">
    <property type="protein sequence ID" value="MPL78458.1"/>
    <property type="molecule type" value="Genomic_DNA"/>
</dbReference>
<dbReference type="InterPro" id="IPR036390">
    <property type="entry name" value="WH_DNA-bd_sf"/>
</dbReference>
<dbReference type="InterPro" id="IPR036388">
    <property type="entry name" value="WH-like_DNA-bd_sf"/>
</dbReference>